<evidence type="ECO:0000313" key="2">
    <source>
        <dbReference type="Proteomes" id="UP000184074"/>
    </source>
</evidence>
<dbReference type="OrthoDB" id="7666987at2"/>
<evidence type="ECO:0000313" key="1">
    <source>
        <dbReference type="EMBL" id="SHH01917.1"/>
    </source>
</evidence>
<dbReference type="Pfam" id="PF10094">
    <property type="entry name" value="DUF2332"/>
    <property type="match status" value="1"/>
</dbReference>
<reference evidence="1 2" key="1">
    <citation type="submission" date="2016-11" db="EMBL/GenBank/DDBJ databases">
        <authorList>
            <person name="Jaros S."/>
            <person name="Januszkiewicz K."/>
            <person name="Wedrychowicz H."/>
        </authorList>
    </citation>
    <scope>NUCLEOTIDE SEQUENCE [LARGE SCALE GENOMIC DNA]</scope>
    <source>
        <strain evidence="1 2">DSM 28715</strain>
    </source>
</reference>
<dbReference type="InterPro" id="IPR011200">
    <property type="entry name" value="UCP012608"/>
</dbReference>
<name>A0A1M5PJR7_9RHOB</name>
<sequence length="342" mass="37795">MTPPAVREAFSYQSIACASLGSPFMAQLCNLFSERDWPQTALKDRVYSWTGDLSPRGESVPLRVAGGLHALYLEGRAFDGIYPPSKVSDEVLWDAVEGVLIDYDDFLCNWVKSAPQTNEVRRSSAIIAAAHVVADRFGLPLRTSELGASGGLNLKWDHYGLRIGDALWGQSGTLLLEPDWSGPKPPIASPSVVERQGVDLNPLDPTNPLAALRLRAYLWPDQPDRIERTAAAIEIAEPLVNQADAIDWLAPRLTHVPRQTHMIYHTIAWQYFPSERQTEGTKLIEAAGLQTTDQTPLAWFSMENDGGARGAALTLRLWPGDVTLNLGRADFHGRWIEWSGQC</sequence>
<dbReference type="Proteomes" id="UP000184074">
    <property type="component" value="Unassembled WGS sequence"/>
</dbReference>
<dbReference type="PIRSF" id="PIRSF012608">
    <property type="entry name" value="UCP012608"/>
    <property type="match status" value="1"/>
</dbReference>
<proteinExistence type="predicted"/>
<dbReference type="EMBL" id="FQXB01000002">
    <property type="protein sequence ID" value="SHH01917.1"/>
    <property type="molecule type" value="Genomic_DNA"/>
</dbReference>
<accession>A0A1M5PJR7</accession>
<protein>
    <recommendedName>
        <fullName evidence="3">DUF2332 domain-containing protein</fullName>
    </recommendedName>
</protein>
<organism evidence="1 2">
    <name type="scientific">Cognatiyoonia sediminum</name>
    <dbReference type="NCBI Taxonomy" id="1508389"/>
    <lineage>
        <taxon>Bacteria</taxon>
        <taxon>Pseudomonadati</taxon>
        <taxon>Pseudomonadota</taxon>
        <taxon>Alphaproteobacteria</taxon>
        <taxon>Rhodobacterales</taxon>
        <taxon>Paracoccaceae</taxon>
        <taxon>Cognatiyoonia</taxon>
    </lineage>
</organism>
<keyword evidence="2" id="KW-1185">Reference proteome</keyword>
<dbReference type="RefSeq" id="WP_072900500.1">
    <property type="nucleotide sequence ID" value="NZ_FQXB01000002.1"/>
</dbReference>
<gene>
    <name evidence="1" type="ORF">SAMN05444003_1678</name>
</gene>
<dbReference type="STRING" id="1508389.SAMN05444003_1678"/>
<dbReference type="AlphaFoldDB" id="A0A1M5PJR7"/>
<evidence type="ECO:0008006" key="3">
    <source>
        <dbReference type="Google" id="ProtNLM"/>
    </source>
</evidence>